<organism evidence="2 3">
    <name type="scientific">Saitozyma podzolica</name>
    <dbReference type="NCBI Taxonomy" id="1890683"/>
    <lineage>
        <taxon>Eukaryota</taxon>
        <taxon>Fungi</taxon>
        <taxon>Dikarya</taxon>
        <taxon>Basidiomycota</taxon>
        <taxon>Agaricomycotina</taxon>
        <taxon>Tremellomycetes</taxon>
        <taxon>Tremellales</taxon>
        <taxon>Trimorphomycetaceae</taxon>
        <taxon>Saitozyma</taxon>
    </lineage>
</organism>
<evidence type="ECO:0000256" key="1">
    <source>
        <dbReference type="SAM" id="MobiDB-lite"/>
    </source>
</evidence>
<protein>
    <submittedName>
        <fullName evidence="2">Uncharacterized protein</fullName>
    </submittedName>
</protein>
<dbReference type="EMBL" id="RSCD01000002">
    <property type="protein sequence ID" value="RSH94509.1"/>
    <property type="molecule type" value="Genomic_DNA"/>
</dbReference>
<gene>
    <name evidence="2" type="ORF">EHS25_004312</name>
</gene>
<dbReference type="OrthoDB" id="2593176at2759"/>
<accession>A0A427YTX2</accession>
<feature type="region of interest" description="Disordered" evidence="1">
    <location>
        <begin position="65"/>
        <end position="173"/>
    </location>
</feature>
<sequence length="173" mass="19572">MDRQLTSPLLITPVSAPTKLSSKQTFIQLQHFLSSLPSGPSRSQLERLTDSLGVEIGAILPSEVEKREAERFADRARRRAEKRKRRQEEREREEREGMEGMVEGLEEDGFGGADEEMEEGAVDFEGEQEIGDRGDVEYGDVVDEEDEDEPDNEHGGMVVDNDDKDDDDEKEDD</sequence>
<reference evidence="2 3" key="1">
    <citation type="submission" date="2018-11" db="EMBL/GenBank/DDBJ databases">
        <title>Genome sequence of Saitozyma podzolica DSM 27192.</title>
        <authorList>
            <person name="Aliyu H."/>
            <person name="Gorte O."/>
            <person name="Ochsenreither K."/>
        </authorList>
    </citation>
    <scope>NUCLEOTIDE SEQUENCE [LARGE SCALE GENOMIC DNA]</scope>
    <source>
        <strain evidence="2 3">DSM 27192</strain>
    </source>
</reference>
<feature type="compositionally biased region" description="Basic and acidic residues" evidence="1">
    <location>
        <begin position="65"/>
        <end position="75"/>
    </location>
</feature>
<evidence type="ECO:0000313" key="3">
    <source>
        <dbReference type="Proteomes" id="UP000279259"/>
    </source>
</evidence>
<comment type="caution">
    <text evidence="2">The sequence shown here is derived from an EMBL/GenBank/DDBJ whole genome shotgun (WGS) entry which is preliminary data.</text>
</comment>
<feature type="compositionally biased region" description="Basic residues" evidence="1">
    <location>
        <begin position="76"/>
        <end position="85"/>
    </location>
</feature>
<keyword evidence="3" id="KW-1185">Reference proteome</keyword>
<feature type="compositionally biased region" description="Basic and acidic residues" evidence="1">
    <location>
        <begin position="86"/>
        <end position="98"/>
    </location>
</feature>
<feature type="compositionally biased region" description="Acidic residues" evidence="1">
    <location>
        <begin position="160"/>
        <end position="173"/>
    </location>
</feature>
<name>A0A427YTX2_9TREE</name>
<feature type="compositionally biased region" description="Acidic residues" evidence="1">
    <location>
        <begin position="104"/>
        <end position="129"/>
    </location>
</feature>
<dbReference type="Proteomes" id="UP000279259">
    <property type="component" value="Unassembled WGS sequence"/>
</dbReference>
<dbReference type="AlphaFoldDB" id="A0A427YTX2"/>
<feature type="compositionally biased region" description="Acidic residues" evidence="1">
    <location>
        <begin position="137"/>
        <end position="151"/>
    </location>
</feature>
<evidence type="ECO:0000313" key="2">
    <source>
        <dbReference type="EMBL" id="RSH94509.1"/>
    </source>
</evidence>
<proteinExistence type="predicted"/>